<reference evidence="1 2" key="1">
    <citation type="submission" date="2014-04" db="EMBL/GenBank/DDBJ databases">
        <authorList>
            <consortium name="DOE Joint Genome Institute"/>
            <person name="Kuo A."/>
            <person name="Gay G."/>
            <person name="Dore J."/>
            <person name="Kohler A."/>
            <person name="Nagy L.G."/>
            <person name="Floudas D."/>
            <person name="Copeland A."/>
            <person name="Barry K.W."/>
            <person name="Cichocki N."/>
            <person name="Veneault-Fourrey C."/>
            <person name="LaButti K."/>
            <person name="Lindquist E.A."/>
            <person name="Lipzen A."/>
            <person name="Lundell T."/>
            <person name="Morin E."/>
            <person name="Murat C."/>
            <person name="Sun H."/>
            <person name="Tunlid A."/>
            <person name="Henrissat B."/>
            <person name="Grigoriev I.V."/>
            <person name="Hibbett D.S."/>
            <person name="Martin F."/>
            <person name="Nordberg H.P."/>
            <person name="Cantor M.N."/>
            <person name="Hua S.X."/>
        </authorList>
    </citation>
    <scope>NUCLEOTIDE SEQUENCE [LARGE SCALE GENOMIC DNA]</scope>
    <source>
        <strain evidence="2">h7</strain>
    </source>
</reference>
<keyword evidence="2" id="KW-1185">Reference proteome</keyword>
<evidence type="ECO:0000313" key="1">
    <source>
        <dbReference type="EMBL" id="KIM41263.1"/>
    </source>
</evidence>
<gene>
    <name evidence="1" type="ORF">M413DRAFT_145279</name>
</gene>
<accession>A0A0C2XUD7</accession>
<dbReference type="Proteomes" id="UP000053424">
    <property type="component" value="Unassembled WGS sequence"/>
</dbReference>
<dbReference type="HOGENOM" id="CLU_1120283_0_0_1"/>
<sequence length="248" mass="28208">MAEYRGLPSELIDRIFDALWKSSIPWYITNDQRALVKNCLPVSTDFRHHILSRFCKYVKFSNDDARRVFRLRELISQPQNSRLGGIGRFIKHFSLNFQLLNQKRDVSELRIIRQIVQDSDLAAIVKGLHGDDFGVAEFSLTVECIDADGAFWTDLPAMFRAAFQSLLHSPFLIQLSLKNLVVPESFFSGSFLQDLSIEQVPILFSADPPRNTKLDLVPVSSSLFPSLVTLRTDYSHEIYPSPPGVYVG</sequence>
<dbReference type="AlphaFoldDB" id="A0A0C2XUD7"/>
<reference evidence="2" key="2">
    <citation type="submission" date="2015-01" db="EMBL/GenBank/DDBJ databases">
        <title>Evolutionary Origins and Diversification of the Mycorrhizal Mutualists.</title>
        <authorList>
            <consortium name="DOE Joint Genome Institute"/>
            <consortium name="Mycorrhizal Genomics Consortium"/>
            <person name="Kohler A."/>
            <person name="Kuo A."/>
            <person name="Nagy L.G."/>
            <person name="Floudas D."/>
            <person name="Copeland A."/>
            <person name="Barry K.W."/>
            <person name="Cichocki N."/>
            <person name="Veneault-Fourrey C."/>
            <person name="LaButti K."/>
            <person name="Lindquist E.A."/>
            <person name="Lipzen A."/>
            <person name="Lundell T."/>
            <person name="Morin E."/>
            <person name="Murat C."/>
            <person name="Riley R."/>
            <person name="Ohm R."/>
            <person name="Sun H."/>
            <person name="Tunlid A."/>
            <person name="Henrissat B."/>
            <person name="Grigoriev I.V."/>
            <person name="Hibbett D.S."/>
            <person name="Martin F."/>
        </authorList>
    </citation>
    <scope>NUCLEOTIDE SEQUENCE [LARGE SCALE GENOMIC DNA]</scope>
    <source>
        <strain evidence="2">h7</strain>
    </source>
</reference>
<proteinExistence type="predicted"/>
<evidence type="ECO:0000313" key="2">
    <source>
        <dbReference type="Proteomes" id="UP000053424"/>
    </source>
</evidence>
<organism evidence="1 2">
    <name type="scientific">Hebeloma cylindrosporum</name>
    <dbReference type="NCBI Taxonomy" id="76867"/>
    <lineage>
        <taxon>Eukaryota</taxon>
        <taxon>Fungi</taxon>
        <taxon>Dikarya</taxon>
        <taxon>Basidiomycota</taxon>
        <taxon>Agaricomycotina</taxon>
        <taxon>Agaricomycetes</taxon>
        <taxon>Agaricomycetidae</taxon>
        <taxon>Agaricales</taxon>
        <taxon>Agaricineae</taxon>
        <taxon>Hymenogastraceae</taxon>
        <taxon>Hebeloma</taxon>
    </lineage>
</organism>
<protein>
    <submittedName>
        <fullName evidence="1">Uncharacterized protein</fullName>
    </submittedName>
</protein>
<dbReference type="OrthoDB" id="2788229at2759"/>
<dbReference type="EMBL" id="KN831780">
    <property type="protein sequence ID" value="KIM41263.1"/>
    <property type="molecule type" value="Genomic_DNA"/>
</dbReference>
<name>A0A0C2XUD7_HEBCY</name>